<protein>
    <recommendedName>
        <fullName evidence="4">DUF4412 domain-containing protein</fullName>
    </recommendedName>
</protein>
<evidence type="ECO:0000313" key="2">
    <source>
        <dbReference type="EMBL" id="MDD0840870.1"/>
    </source>
</evidence>
<accession>A0ABT5N3H9</accession>
<name>A0ABT5N3H9_9BURK</name>
<comment type="caution">
    <text evidence="2">The sequence shown here is derived from an EMBL/GenBank/DDBJ whole genome shotgun (WGS) entry which is preliminary data.</text>
</comment>
<evidence type="ECO:0000256" key="1">
    <source>
        <dbReference type="SAM" id="SignalP"/>
    </source>
</evidence>
<dbReference type="Proteomes" id="UP001528673">
    <property type="component" value="Unassembled WGS sequence"/>
</dbReference>
<proteinExistence type="predicted"/>
<keyword evidence="1" id="KW-0732">Signal</keyword>
<keyword evidence="3" id="KW-1185">Reference proteome</keyword>
<feature type="chain" id="PRO_5046154832" description="DUF4412 domain-containing protein" evidence="1">
    <location>
        <begin position="36"/>
        <end position="281"/>
    </location>
</feature>
<sequence>MAFESTFKTPTAGRLGWPVLALTLALAAGAGAAQATTCMVMGERSAVVRTPEGDKSPVFLSQACESLRLVSGKALVSWVGRDGKPQMVPVGVNGVERLPAPGAEERPASSVWAELTSKRDAQRSAYMRALGDDKATRLYLPEAGLSLRARAGSTVKLARLQEGSEPVWQERPVPDSGTVLLERAWFQPGAVYQLDWEAPADSAATPDAGAERWRVRPVSEPEQRALDERFQQVAQAMPEASQQLLLQAMVYEQLKLPLNLRLTLAAPAAREAVHPAGPVRP</sequence>
<evidence type="ECO:0000313" key="3">
    <source>
        <dbReference type="Proteomes" id="UP001528673"/>
    </source>
</evidence>
<organism evidence="2 3">
    <name type="scientific">Curvibacter cyanobacteriorum</name>
    <dbReference type="NCBI Taxonomy" id="3026422"/>
    <lineage>
        <taxon>Bacteria</taxon>
        <taxon>Pseudomonadati</taxon>
        <taxon>Pseudomonadota</taxon>
        <taxon>Betaproteobacteria</taxon>
        <taxon>Burkholderiales</taxon>
        <taxon>Comamonadaceae</taxon>
        <taxon>Curvibacter</taxon>
    </lineage>
</organism>
<gene>
    <name evidence="2" type="ORF">PSQ40_20005</name>
</gene>
<dbReference type="EMBL" id="JAQSIP010000013">
    <property type="protein sequence ID" value="MDD0840870.1"/>
    <property type="molecule type" value="Genomic_DNA"/>
</dbReference>
<reference evidence="2 3" key="1">
    <citation type="submission" date="2023-02" db="EMBL/GenBank/DDBJ databases">
        <title>Bacterial whole genomic sequence of Curvibacter sp. HBC61.</title>
        <authorList>
            <person name="Le V."/>
            <person name="Ko S.-R."/>
            <person name="Ahn C.-Y."/>
            <person name="Oh H.-M."/>
        </authorList>
    </citation>
    <scope>NUCLEOTIDE SEQUENCE [LARGE SCALE GENOMIC DNA]</scope>
    <source>
        <strain evidence="2 3">HBC61</strain>
    </source>
</reference>
<evidence type="ECO:0008006" key="4">
    <source>
        <dbReference type="Google" id="ProtNLM"/>
    </source>
</evidence>
<feature type="signal peptide" evidence="1">
    <location>
        <begin position="1"/>
        <end position="35"/>
    </location>
</feature>
<dbReference type="RefSeq" id="WP_273953654.1">
    <property type="nucleotide sequence ID" value="NZ_JAQSIP010000013.1"/>
</dbReference>